<keyword evidence="2" id="KW-1185">Reference proteome</keyword>
<dbReference type="Proteomes" id="UP001147733">
    <property type="component" value="Unassembled WGS sequence"/>
</dbReference>
<comment type="caution">
    <text evidence="1">The sequence shown here is derived from an EMBL/GenBank/DDBJ whole genome shotgun (WGS) entry which is preliminary data.</text>
</comment>
<sequence>MTNAEIHGVKSCLGAKKARGHTPAFLGKLSPDGAYDHFLYLGKAKLWKLAATALKTDGAMGEGRSLLVNSRERC</sequence>
<gene>
    <name evidence="1" type="ORF">N7469_000771</name>
</gene>
<evidence type="ECO:0000313" key="1">
    <source>
        <dbReference type="EMBL" id="KAJ5242444.1"/>
    </source>
</evidence>
<evidence type="ECO:0000313" key="2">
    <source>
        <dbReference type="Proteomes" id="UP001147733"/>
    </source>
</evidence>
<reference evidence="1" key="2">
    <citation type="journal article" date="2023" name="IMA Fungus">
        <title>Comparative genomic study of the Penicillium genus elucidates a diverse pangenome and 15 lateral gene transfer events.</title>
        <authorList>
            <person name="Petersen C."/>
            <person name="Sorensen T."/>
            <person name="Nielsen M.R."/>
            <person name="Sondergaard T.E."/>
            <person name="Sorensen J.L."/>
            <person name="Fitzpatrick D.A."/>
            <person name="Frisvad J.C."/>
            <person name="Nielsen K.L."/>
        </authorList>
    </citation>
    <scope>NUCLEOTIDE SEQUENCE</scope>
    <source>
        <strain evidence="1">IBT 23319</strain>
    </source>
</reference>
<organism evidence="1 2">
    <name type="scientific">Penicillium citrinum</name>
    <dbReference type="NCBI Taxonomy" id="5077"/>
    <lineage>
        <taxon>Eukaryota</taxon>
        <taxon>Fungi</taxon>
        <taxon>Dikarya</taxon>
        <taxon>Ascomycota</taxon>
        <taxon>Pezizomycotina</taxon>
        <taxon>Eurotiomycetes</taxon>
        <taxon>Eurotiomycetidae</taxon>
        <taxon>Eurotiales</taxon>
        <taxon>Aspergillaceae</taxon>
        <taxon>Penicillium</taxon>
    </lineage>
</organism>
<protein>
    <submittedName>
        <fullName evidence="1">Uncharacterized protein</fullName>
    </submittedName>
</protein>
<dbReference type="AlphaFoldDB" id="A0A9W9PFQ1"/>
<reference evidence="1" key="1">
    <citation type="submission" date="2022-11" db="EMBL/GenBank/DDBJ databases">
        <authorList>
            <person name="Petersen C."/>
        </authorList>
    </citation>
    <scope>NUCLEOTIDE SEQUENCE</scope>
    <source>
        <strain evidence="1">IBT 23319</strain>
    </source>
</reference>
<dbReference type="GeneID" id="81378858"/>
<dbReference type="EMBL" id="JAPQKT010000001">
    <property type="protein sequence ID" value="KAJ5242444.1"/>
    <property type="molecule type" value="Genomic_DNA"/>
</dbReference>
<proteinExistence type="predicted"/>
<name>A0A9W9PFQ1_PENCI</name>
<accession>A0A9W9PFQ1</accession>
<dbReference type="RefSeq" id="XP_056505448.1">
    <property type="nucleotide sequence ID" value="XM_056639691.1"/>
</dbReference>